<dbReference type="eggNOG" id="COG0840">
    <property type="taxonomic scope" value="Bacteria"/>
</dbReference>
<organism evidence="2 3">
    <name type="scientific">Thermomicrobium roseum (strain ATCC 27502 / DSM 5159 / P-2)</name>
    <dbReference type="NCBI Taxonomy" id="309801"/>
    <lineage>
        <taxon>Bacteria</taxon>
        <taxon>Pseudomonadati</taxon>
        <taxon>Thermomicrobiota</taxon>
        <taxon>Thermomicrobia</taxon>
        <taxon>Thermomicrobiales</taxon>
        <taxon>Thermomicrobiaceae</taxon>
        <taxon>Thermomicrobium</taxon>
    </lineage>
</organism>
<protein>
    <submittedName>
        <fullName evidence="2">Uncharacterized protein</fullName>
    </submittedName>
</protein>
<evidence type="ECO:0000313" key="3">
    <source>
        <dbReference type="Proteomes" id="UP000000447"/>
    </source>
</evidence>
<keyword evidence="2" id="KW-0614">Plasmid</keyword>
<evidence type="ECO:0000256" key="1">
    <source>
        <dbReference type="SAM" id="Coils"/>
    </source>
</evidence>
<feature type="coiled-coil region" evidence="1">
    <location>
        <begin position="86"/>
        <end position="155"/>
    </location>
</feature>
<dbReference type="Proteomes" id="UP000000447">
    <property type="component" value="Plasmid unnamed"/>
</dbReference>
<keyword evidence="3" id="KW-1185">Reference proteome</keyword>
<reference evidence="2 3" key="1">
    <citation type="journal article" date="2009" name="PLoS ONE">
        <title>Complete genome sequence of the aerobic CO-oxidizing thermophile Thermomicrobium roseum.</title>
        <authorList>
            <person name="Wu D."/>
            <person name="Raymond J."/>
            <person name="Wu M."/>
            <person name="Chatterji S."/>
            <person name="Ren Q."/>
            <person name="Graham J.E."/>
            <person name="Bryant D.A."/>
            <person name="Robb F."/>
            <person name="Colman A."/>
            <person name="Tallon L.J."/>
            <person name="Badger J.H."/>
            <person name="Madupu R."/>
            <person name="Ward N.L."/>
            <person name="Eisen J.A."/>
        </authorList>
    </citation>
    <scope>NUCLEOTIDE SEQUENCE [LARGE SCALE GENOMIC DNA]</scope>
    <source>
        <strain evidence="3">ATCC 27502 / DSM 5159 / P-2</strain>
        <plasmid evidence="2">unnamed</plasmid>
    </source>
</reference>
<dbReference type="Gene3D" id="1.10.287.950">
    <property type="entry name" value="Methyl-accepting chemotaxis protein"/>
    <property type="match status" value="1"/>
</dbReference>
<name>B9L2W2_THERP</name>
<proteinExistence type="predicted"/>
<accession>B9L2W2</accession>
<dbReference type="KEGG" id="tro:trd_A0126"/>
<evidence type="ECO:0000313" key="2">
    <source>
        <dbReference type="EMBL" id="ACM07281.1"/>
    </source>
</evidence>
<dbReference type="EMBL" id="CP001276">
    <property type="protein sequence ID" value="ACM07281.1"/>
    <property type="molecule type" value="Genomic_DNA"/>
</dbReference>
<dbReference type="AlphaFoldDB" id="B9L2W2"/>
<sequence>MAIDHLLEQLLDRIRHDPDLRRQLAQLLFGRELAQLADQLAQLASLVRSLAESTQQGFQLLAERSSLVERELATLRRVVGELAEQQRATTAQIAALTERMERVEGQIAALTERMERVEQQQTATTEQIRQLTERMERVEQQQAATTAQIQLLAAQVSELVEMTRRHEDSIGQLRGWYLESKARDRAPAVFGPWLERVRLAPVDEIRRRVLPVLGKEGLRRILAADVIVSGRADDLPNAPTVWLVVEVSAVVDPSDVARALERAALLRQVTENVIPVVWGPQLTEEARYLAEEQALVVVRDGALEGWEAALQRWVATG</sequence>
<dbReference type="RefSeq" id="WP_012643268.1">
    <property type="nucleotide sequence ID" value="NC_011961.1"/>
</dbReference>
<keyword evidence="1" id="KW-0175">Coiled coil</keyword>
<geneLocation type="plasmid" evidence="3">
    <name>Tros</name>
</geneLocation>
<dbReference type="HOGENOM" id="CLU_778302_0_0_0"/>
<gene>
    <name evidence="2" type="ordered locus">trd_A0126</name>
</gene>